<dbReference type="Gene3D" id="3.40.50.720">
    <property type="entry name" value="NAD(P)-binding Rossmann-like Domain"/>
    <property type="match status" value="2"/>
</dbReference>
<dbReference type="InterPro" id="IPR036291">
    <property type="entry name" value="NAD(P)-bd_dom_sf"/>
</dbReference>
<evidence type="ECO:0000256" key="2">
    <source>
        <dbReference type="ARBA" id="ARBA00022723"/>
    </source>
</evidence>
<dbReference type="Gene3D" id="3.90.180.10">
    <property type="entry name" value="Medium-chain alcohol dehydrogenases, catalytic domain"/>
    <property type="match status" value="2"/>
</dbReference>
<keyword evidence="2" id="KW-0479">Metal-binding</keyword>
<evidence type="ECO:0000256" key="1">
    <source>
        <dbReference type="ARBA" id="ARBA00001947"/>
    </source>
</evidence>
<dbReference type="InterPro" id="IPR013154">
    <property type="entry name" value="ADH-like_N"/>
</dbReference>
<keyword evidence="4" id="KW-0560">Oxidoreductase</keyword>
<dbReference type="PANTHER" id="PTHR42683">
    <property type="entry name" value="ALDEHYDE REDUCTASE"/>
    <property type="match status" value="1"/>
</dbReference>
<dbReference type="SUPFAM" id="SSF51735">
    <property type="entry name" value="NAD(P)-binding Rossmann-fold domains"/>
    <property type="match status" value="1"/>
</dbReference>
<dbReference type="Pfam" id="PF08240">
    <property type="entry name" value="ADH_N"/>
    <property type="match status" value="1"/>
</dbReference>
<dbReference type="Gramene" id="OE9A101520T1">
    <property type="protein sequence ID" value="OE9A101520C1"/>
    <property type="gene ID" value="OE9A101520"/>
</dbReference>
<evidence type="ECO:0000256" key="4">
    <source>
        <dbReference type="ARBA" id="ARBA00023002"/>
    </source>
</evidence>
<sequence>MAKFPETEHPPKAFGWGARDTSGVFSPVKFSRRETGERDVQLKVLYCGICHTDLHMARNDWGFTQYPLIPGHEIVGEVTEISSKVTKFKVGDKVGVGCLVGSCRQCDQCTNDLENYCSNLICTYGSVYTDGTLAHGGYSNFIVVDEHFVVRWPENLPIEIGSPLLCARIMTYSPLRYFGLNKPGMNIGVVGLGHVTVKFGKAFGTKVTIINTSIDKKKEAIEKLGADLFLVSRDPEEMKAGARTLDGIIDTVAATHPLLPLIMFPLISSRKIIAGSEIGEMKETQEMLDFAAKRNILPDVEMIPIDYVNTTSDCLAKSDVKYRFVIDIAKSLKAE</sequence>
<comment type="caution">
    <text evidence="6">The sequence shown here is derived from an EMBL/GenBank/DDBJ whole genome shotgun (WGS) entry which is preliminary data.</text>
</comment>
<dbReference type="GO" id="GO:0046872">
    <property type="term" value="F:metal ion binding"/>
    <property type="evidence" value="ECO:0007669"/>
    <property type="project" value="UniProtKB-KW"/>
</dbReference>
<evidence type="ECO:0000259" key="5">
    <source>
        <dbReference type="Pfam" id="PF08240"/>
    </source>
</evidence>
<reference evidence="6 7" key="1">
    <citation type="submission" date="2019-12" db="EMBL/GenBank/DDBJ databases">
        <authorList>
            <person name="Alioto T."/>
            <person name="Alioto T."/>
            <person name="Gomez Garrido J."/>
        </authorList>
    </citation>
    <scope>NUCLEOTIDE SEQUENCE [LARGE SCALE GENOMIC DNA]</scope>
</reference>
<keyword evidence="7" id="KW-1185">Reference proteome</keyword>
<protein>
    <submittedName>
        <fullName evidence="6">8-hydroxygeraniol dehydrogenase-like</fullName>
    </submittedName>
</protein>
<dbReference type="OrthoDB" id="1879366at2759"/>
<name>A0A8S0SCG2_OLEEU</name>
<dbReference type="Proteomes" id="UP000594638">
    <property type="component" value="Unassembled WGS sequence"/>
</dbReference>
<dbReference type="EMBL" id="CACTIH010004086">
    <property type="protein sequence ID" value="CAA2989342.1"/>
    <property type="molecule type" value="Genomic_DNA"/>
</dbReference>
<dbReference type="InterPro" id="IPR047109">
    <property type="entry name" value="CAD-like"/>
</dbReference>
<evidence type="ECO:0000313" key="7">
    <source>
        <dbReference type="Proteomes" id="UP000594638"/>
    </source>
</evidence>
<proteinExistence type="predicted"/>
<dbReference type="InterPro" id="IPR011032">
    <property type="entry name" value="GroES-like_sf"/>
</dbReference>
<comment type="cofactor">
    <cofactor evidence="1">
        <name>Zn(2+)</name>
        <dbReference type="ChEBI" id="CHEBI:29105"/>
    </cofactor>
</comment>
<dbReference type="GO" id="GO:0009809">
    <property type="term" value="P:lignin biosynthetic process"/>
    <property type="evidence" value="ECO:0007669"/>
    <property type="project" value="UniProtKB-ARBA"/>
</dbReference>
<dbReference type="CDD" id="cd05283">
    <property type="entry name" value="CAD1"/>
    <property type="match status" value="1"/>
</dbReference>
<dbReference type="FunFam" id="3.40.50.720:FF:000022">
    <property type="entry name" value="Cinnamyl alcohol dehydrogenase"/>
    <property type="match status" value="1"/>
</dbReference>
<evidence type="ECO:0000313" key="6">
    <source>
        <dbReference type="EMBL" id="CAA2989342.1"/>
    </source>
</evidence>
<organism evidence="6 7">
    <name type="scientific">Olea europaea subsp. europaea</name>
    <dbReference type="NCBI Taxonomy" id="158383"/>
    <lineage>
        <taxon>Eukaryota</taxon>
        <taxon>Viridiplantae</taxon>
        <taxon>Streptophyta</taxon>
        <taxon>Embryophyta</taxon>
        <taxon>Tracheophyta</taxon>
        <taxon>Spermatophyta</taxon>
        <taxon>Magnoliopsida</taxon>
        <taxon>eudicotyledons</taxon>
        <taxon>Gunneridae</taxon>
        <taxon>Pentapetalae</taxon>
        <taxon>asterids</taxon>
        <taxon>lamiids</taxon>
        <taxon>Lamiales</taxon>
        <taxon>Oleaceae</taxon>
        <taxon>Oleeae</taxon>
        <taxon>Olea</taxon>
    </lineage>
</organism>
<feature type="domain" description="Alcohol dehydrogenase-like N-terminal" evidence="5">
    <location>
        <begin position="37"/>
        <end position="154"/>
    </location>
</feature>
<dbReference type="GO" id="GO:0016616">
    <property type="term" value="F:oxidoreductase activity, acting on the CH-OH group of donors, NAD or NADP as acceptor"/>
    <property type="evidence" value="ECO:0007669"/>
    <property type="project" value="InterPro"/>
</dbReference>
<keyword evidence="3" id="KW-0862">Zinc</keyword>
<accession>A0A8S0SCG2</accession>
<gene>
    <name evidence="6" type="ORF">OLEA9_A101520</name>
</gene>
<dbReference type="SUPFAM" id="SSF50129">
    <property type="entry name" value="GroES-like"/>
    <property type="match status" value="1"/>
</dbReference>
<evidence type="ECO:0000256" key="3">
    <source>
        <dbReference type="ARBA" id="ARBA00022833"/>
    </source>
</evidence>
<dbReference type="AlphaFoldDB" id="A0A8S0SCG2"/>
<dbReference type="FunFam" id="3.90.180.10:FF:000004">
    <property type="entry name" value="probable cinnamyl alcohol dehydrogenase"/>
    <property type="match status" value="1"/>
</dbReference>